<feature type="transmembrane region" description="Helical" evidence="6">
    <location>
        <begin position="33"/>
        <end position="56"/>
    </location>
</feature>
<organism evidence="7 8">
    <name type="scientific">Propionigenium maris DSM 9537</name>
    <dbReference type="NCBI Taxonomy" id="1123000"/>
    <lineage>
        <taxon>Bacteria</taxon>
        <taxon>Fusobacteriati</taxon>
        <taxon>Fusobacteriota</taxon>
        <taxon>Fusobacteriia</taxon>
        <taxon>Fusobacteriales</taxon>
        <taxon>Fusobacteriaceae</taxon>
        <taxon>Propionigenium</taxon>
    </lineage>
</organism>
<dbReference type="EMBL" id="BSDY01000035">
    <property type="protein sequence ID" value="GLI58138.1"/>
    <property type="molecule type" value="Genomic_DNA"/>
</dbReference>
<evidence type="ECO:0000256" key="3">
    <source>
        <dbReference type="ARBA" id="ARBA00022960"/>
    </source>
</evidence>
<dbReference type="GO" id="GO:0051301">
    <property type="term" value="P:cell division"/>
    <property type="evidence" value="ECO:0007669"/>
    <property type="project" value="InterPro"/>
</dbReference>
<reference evidence="7" key="1">
    <citation type="submission" date="2022-12" db="EMBL/GenBank/DDBJ databases">
        <title>Reference genome sequencing for broad-spectrum identification of bacterial and archaeal isolates by mass spectrometry.</title>
        <authorList>
            <person name="Sekiguchi Y."/>
            <person name="Tourlousse D.M."/>
        </authorList>
    </citation>
    <scope>NUCLEOTIDE SEQUENCE</scope>
    <source>
        <strain evidence="7">10succ1</strain>
    </source>
</reference>
<dbReference type="PROSITE" id="PS00428">
    <property type="entry name" value="FTSW_RODA_SPOVE"/>
    <property type="match status" value="1"/>
</dbReference>
<sequence>MKVEKQSIYYEKLSIENKLDYDRIQRGGKLQRGAVLCSVFILMIFSIANMISTTFYRVVTSGKDIFLSMGDPLKHIIWLSVGAGALLTTMCIPYDFYQRKKVRNSLFIVSVTILIGILIGSKVMPSLVPHINGAIGWVRVGPFTLQPSEFFKVAYVIILAHFLEVSYRKKLKTLGIFIALAPVVFIFCLLVFLQGDLGTTIHYLAITACMLLVSPISKKLIVGVLTLAPTFFAGVISIFYFGDIDGGYRMQRITSYVNILLKGNERDMGVGYQVIQSLIAMGNGGIVGRGYGNGIQKYNYLPEIHTDFISSSLAEEWGFMMMLSVILIFLFILKIGINTATMAKDYFGKYLVVGLIGLIFTQMLMNLYVATGLMPVTGLPLPIFSYGGSSTLTVFVSLGIILNVNKKTIKDKYS</sequence>
<dbReference type="GO" id="GO:0015648">
    <property type="term" value="F:lipid-linked peptidoglycan transporter activity"/>
    <property type="evidence" value="ECO:0007669"/>
    <property type="project" value="TreeGrafter"/>
</dbReference>
<dbReference type="Proteomes" id="UP001144471">
    <property type="component" value="Unassembled WGS sequence"/>
</dbReference>
<name>A0A9W6GNZ8_9FUSO</name>
<evidence type="ECO:0000256" key="1">
    <source>
        <dbReference type="ARBA" id="ARBA00004141"/>
    </source>
</evidence>
<evidence type="ECO:0000256" key="2">
    <source>
        <dbReference type="ARBA" id="ARBA00022692"/>
    </source>
</evidence>
<dbReference type="GO" id="GO:0008360">
    <property type="term" value="P:regulation of cell shape"/>
    <property type="evidence" value="ECO:0007669"/>
    <property type="project" value="UniProtKB-KW"/>
</dbReference>
<evidence type="ECO:0000256" key="6">
    <source>
        <dbReference type="SAM" id="Phobius"/>
    </source>
</evidence>
<feature type="transmembrane region" description="Helical" evidence="6">
    <location>
        <begin position="174"/>
        <end position="194"/>
    </location>
</feature>
<proteinExistence type="predicted"/>
<evidence type="ECO:0000313" key="7">
    <source>
        <dbReference type="EMBL" id="GLI58138.1"/>
    </source>
</evidence>
<keyword evidence="4 6" id="KW-1133">Transmembrane helix</keyword>
<dbReference type="GO" id="GO:0032153">
    <property type="term" value="C:cell division site"/>
    <property type="evidence" value="ECO:0007669"/>
    <property type="project" value="TreeGrafter"/>
</dbReference>
<keyword evidence="8" id="KW-1185">Reference proteome</keyword>
<dbReference type="AlphaFoldDB" id="A0A9W6GNZ8"/>
<evidence type="ECO:0000256" key="5">
    <source>
        <dbReference type="ARBA" id="ARBA00023136"/>
    </source>
</evidence>
<evidence type="ECO:0000256" key="4">
    <source>
        <dbReference type="ARBA" id="ARBA00022989"/>
    </source>
</evidence>
<comment type="subcellular location">
    <subcellularLocation>
        <location evidence="1">Membrane</location>
        <topology evidence="1">Multi-pass membrane protein</topology>
    </subcellularLocation>
</comment>
<evidence type="ECO:0000313" key="8">
    <source>
        <dbReference type="Proteomes" id="UP001144471"/>
    </source>
</evidence>
<feature type="transmembrane region" description="Helical" evidence="6">
    <location>
        <begin position="224"/>
        <end position="242"/>
    </location>
</feature>
<keyword evidence="3" id="KW-0133">Cell shape</keyword>
<feature type="transmembrane region" description="Helical" evidence="6">
    <location>
        <begin position="383"/>
        <end position="404"/>
    </location>
</feature>
<feature type="transmembrane region" description="Helical" evidence="6">
    <location>
        <begin position="349"/>
        <end position="371"/>
    </location>
</feature>
<keyword evidence="5 6" id="KW-0472">Membrane</keyword>
<dbReference type="InterPro" id="IPR018365">
    <property type="entry name" value="Cell_cycle_FtsW-rel_CS"/>
</dbReference>
<dbReference type="PANTHER" id="PTHR30474">
    <property type="entry name" value="CELL CYCLE PROTEIN"/>
    <property type="match status" value="1"/>
</dbReference>
<dbReference type="InterPro" id="IPR001182">
    <property type="entry name" value="FtsW/RodA"/>
</dbReference>
<comment type="caution">
    <text evidence="7">The sequence shown here is derived from an EMBL/GenBank/DDBJ whole genome shotgun (WGS) entry which is preliminary data.</text>
</comment>
<protein>
    <submittedName>
        <fullName evidence="7">Rod shape-determining protein RodA</fullName>
    </submittedName>
</protein>
<gene>
    <name evidence="7" type="ORF">PM10SUCC1_36520</name>
</gene>
<feature type="transmembrane region" description="Helical" evidence="6">
    <location>
        <begin position="106"/>
        <end position="124"/>
    </location>
</feature>
<dbReference type="PANTHER" id="PTHR30474:SF1">
    <property type="entry name" value="PEPTIDOGLYCAN GLYCOSYLTRANSFERASE MRDB"/>
    <property type="match status" value="1"/>
</dbReference>
<feature type="transmembrane region" description="Helical" evidence="6">
    <location>
        <begin position="317"/>
        <end position="337"/>
    </location>
</feature>
<dbReference type="RefSeq" id="WP_281837811.1">
    <property type="nucleotide sequence ID" value="NZ_BSDY01000035.1"/>
</dbReference>
<feature type="transmembrane region" description="Helical" evidence="6">
    <location>
        <begin position="76"/>
        <end position="94"/>
    </location>
</feature>
<dbReference type="Pfam" id="PF01098">
    <property type="entry name" value="FTSW_RODA_SPOVE"/>
    <property type="match status" value="1"/>
</dbReference>
<dbReference type="GO" id="GO:0005886">
    <property type="term" value="C:plasma membrane"/>
    <property type="evidence" value="ECO:0007669"/>
    <property type="project" value="TreeGrafter"/>
</dbReference>
<feature type="transmembrane region" description="Helical" evidence="6">
    <location>
        <begin position="150"/>
        <end position="167"/>
    </location>
</feature>
<keyword evidence="2 6" id="KW-0812">Transmembrane</keyword>
<accession>A0A9W6GNZ8</accession>